<reference evidence="3 4" key="1">
    <citation type="submission" date="2015-10" db="EMBL/GenBank/DDBJ databases">
        <title>Erysipelothrix larvae sp. LV19 isolated from the larval gut of the rhinoceros beetle, Trypoxylus dichotomus.</title>
        <authorList>
            <person name="Lim S."/>
            <person name="Kim B.-C."/>
        </authorList>
    </citation>
    <scope>NUCLEOTIDE SEQUENCE [LARGE SCALE GENOMIC DNA]</scope>
    <source>
        <strain evidence="3 4">LV19</strain>
    </source>
</reference>
<dbReference type="EMBL" id="CP013213">
    <property type="protein sequence ID" value="AMC93011.1"/>
    <property type="molecule type" value="Genomic_DNA"/>
</dbReference>
<dbReference type="InterPro" id="IPR018711">
    <property type="entry name" value="NAGPA"/>
</dbReference>
<sequence>MKKLIKSLLKVCVALGVTLLIVAFTLVISIRLLFSDISINAKNMFVTTMLETGNFKFVPGLFLSDAQIQEIVDRNSMKDMDTDEDLSLIDVDKENINDIELVQIEGRSFMAKMLIIKDPSRVTLATTYPWSEFGKELHELVEKENSLAAVNGGLYQSAHNKGGFPLGVVVSKGEIQFNQPTMNGLYLIGMDTKNLLRVISLEGMNASDVKKLVETEGIRDAVTFQEENTDANNHFVKLVVNGEARALEGKGSGANPRTAIGQRKDGSILLLVTDGRGSGGHLGATASDLIEIMMEYGAVNAANLDGGSSSSMFLNGHYEMTSVTLYYSNSSWRLPNAFVVEKRGE</sequence>
<evidence type="ECO:0000256" key="1">
    <source>
        <dbReference type="SAM" id="Phobius"/>
    </source>
</evidence>
<dbReference type="PANTHER" id="PTHR40446">
    <property type="entry name" value="N-ACETYLGLUCOSAMINE-1-PHOSPHODIESTER ALPHA-N-ACETYLGLUCOSAMINIDASE"/>
    <property type="match status" value="1"/>
</dbReference>
<accession>A0A0X8GYZ7</accession>
<evidence type="ECO:0000313" key="3">
    <source>
        <dbReference type="EMBL" id="AMC93011.1"/>
    </source>
</evidence>
<dbReference type="KEGG" id="erl:AOC36_03135"/>
<evidence type="ECO:0000259" key="2">
    <source>
        <dbReference type="Pfam" id="PF09992"/>
    </source>
</evidence>
<protein>
    <recommendedName>
        <fullName evidence="2">Phosphodiester glycosidase domain-containing protein</fullName>
    </recommendedName>
</protein>
<keyword evidence="4" id="KW-1185">Reference proteome</keyword>
<feature type="domain" description="Phosphodiester glycosidase" evidence="2">
    <location>
        <begin position="146"/>
        <end position="340"/>
    </location>
</feature>
<proteinExistence type="predicted"/>
<keyword evidence="1" id="KW-0812">Transmembrane</keyword>
<organism evidence="3 4">
    <name type="scientific">Erysipelothrix larvae</name>
    <dbReference type="NCBI Taxonomy" id="1514105"/>
    <lineage>
        <taxon>Bacteria</taxon>
        <taxon>Bacillati</taxon>
        <taxon>Bacillota</taxon>
        <taxon>Erysipelotrichia</taxon>
        <taxon>Erysipelotrichales</taxon>
        <taxon>Erysipelotrichaceae</taxon>
        <taxon>Erysipelothrix</taxon>
    </lineage>
</organism>
<dbReference type="Pfam" id="PF09992">
    <property type="entry name" value="NAGPA"/>
    <property type="match status" value="1"/>
</dbReference>
<dbReference type="RefSeq" id="WP_067631385.1">
    <property type="nucleotide sequence ID" value="NZ_CP013213.1"/>
</dbReference>
<keyword evidence="1" id="KW-0472">Membrane</keyword>
<dbReference type="Proteomes" id="UP000063781">
    <property type="component" value="Chromosome"/>
</dbReference>
<gene>
    <name evidence="3" type="ORF">AOC36_03135</name>
</gene>
<keyword evidence="1" id="KW-1133">Transmembrane helix</keyword>
<dbReference type="AlphaFoldDB" id="A0A0X8GYZ7"/>
<feature type="transmembrane region" description="Helical" evidence="1">
    <location>
        <begin position="12"/>
        <end position="34"/>
    </location>
</feature>
<dbReference type="OrthoDB" id="9809781at2"/>
<evidence type="ECO:0000313" key="4">
    <source>
        <dbReference type="Proteomes" id="UP000063781"/>
    </source>
</evidence>
<dbReference type="PANTHER" id="PTHR40446:SF2">
    <property type="entry name" value="N-ACETYLGLUCOSAMINE-1-PHOSPHODIESTER ALPHA-N-ACETYLGLUCOSAMINIDASE"/>
    <property type="match status" value="1"/>
</dbReference>
<name>A0A0X8GYZ7_9FIRM</name>
<dbReference type="STRING" id="1514105.AOC36_03135"/>